<dbReference type="EMBL" id="GIKN01002667">
    <property type="protein sequence ID" value="NIE44940.1"/>
    <property type="molecule type" value="Transcribed_RNA"/>
</dbReference>
<evidence type="ECO:0000313" key="2">
    <source>
        <dbReference type="EMBL" id="NIE44940.1"/>
    </source>
</evidence>
<keyword evidence="1" id="KW-1133">Transmembrane helix</keyword>
<protein>
    <submittedName>
        <fullName evidence="2">Uncharacterized protein</fullName>
    </submittedName>
</protein>
<reference evidence="2" key="1">
    <citation type="submission" date="2020-03" db="EMBL/GenBank/DDBJ databases">
        <title>A transcriptome and proteome of the tick Rhipicephalus microplus shaped by the genetic composition of its hosts and developmental stage.</title>
        <authorList>
            <person name="Garcia G.R."/>
            <person name="Ribeiro J.M.C."/>
            <person name="Maruyama S.R."/>
            <person name="Gardinasse L.G."/>
            <person name="Nelson K."/>
            <person name="Ferreira B.R."/>
            <person name="Andrade T.G."/>
            <person name="Santos I.K.F.M."/>
        </authorList>
    </citation>
    <scope>NUCLEOTIDE SEQUENCE</scope>
    <source>
        <strain evidence="2">NSGR</strain>
        <tissue evidence="2">Salivary glands</tissue>
    </source>
</reference>
<evidence type="ECO:0000256" key="1">
    <source>
        <dbReference type="SAM" id="Phobius"/>
    </source>
</evidence>
<organism evidence="2">
    <name type="scientific">Rhipicephalus microplus</name>
    <name type="common">Cattle tick</name>
    <name type="synonym">Boophilus microplus</name>
    <dbReference type="NCBI Taxonomy" id="6941"/>
    <lineage>
        <taxon>Eukaryota</taxon>
        <taxon>Metazoa</taxon>
        <taxon>Ecdysozoa</taxon>
        <taxon>Arthropoda</taxon>
        <taxon>Chelicerata</taxon>
        <taxon>Arachnida</taxon>
        <taxon>Acari</taxon>
        <taxon>Parasitiformes</taxon>
        <taxon>Ixodida</taxon>
        <taxon>Ixodoidea</taxon>
        <taxon>Ixodidae</taxon>
        <taxon>Rhipicephalinae</taxon>
        <taxon>Rhipicephalus</taxon>
        <taxon>Boophilus</taxon>
    </lineage>
</organism>
<keyword evidence="1" id="KW-0812">Transmembrane</keyword>
<feature type="transmembrane region" description="Helical" evidence="1">
    <location>
        <begin position="24"/>
        <end position="44"/>
    </location>
</feature>
<dbReference type="AlphaFoldDB" id="A0A6G5A446"/>
<accession>A0A6G5A446</accession>
<proteinExistence type="predicted"/>
<name>A0A6G5A446_RHIMP</name>
<keyword evidence="1" id="KW-0472">Membrane</keyword>
<sequence>MRPTSLIKFIIVNNFYGCAIWKCLFYIFVLVLLAICVALQFFLFRSDAHFIMLLQDMLSAIECLDFFMGA</sequence>